<accession>A0A2A6E0T4</accession>
<dbReference type="InterPro" id="IPR018711">
    <property type="entry name" value="NAGPA"/>
</dbReference>
<dbReference type="Pfam" id="PF09992">
    <property type="entry name" value="NAGPA"/>
    <property type="match status" value="1"/>
</dbReference>
<proteinExistence type="predicted"/>
<dbReference type="EMBL" id="MOXJ01000015">
    <property type="protein sequence ID" value="PDO10426.1"/>
    <property type="molecule type" value="Genomic_DNA"/>
</dbReference>
<dbReference type="SUPFAM" id="SSF55383">
    <property type="entry name" value="Copper amine oxidase, domain N"/>
    <property type="match status" value="2"/>
</dbReference>
<sequence length="901" mass="95873">MTAVIGLLLTSVLVFQTTFLPADAFAGSAESSTNPVSQNNWLISEPIPITAGAVRKTVTWRTQRNGKPAEIVAHVIEVDLNNPYVRLDVIADPDGRLPGRSTVRHMAEAAGAVAAANGDFFNTRGIGTPIGPQIRQGRLESGPTVLSGFYAFALTVDRRPIIAPVAFEGTVRAQDGAVFPLRGVNKEPFWLENGGHSHADSIYMYTGAWGDVQRGNDGATVPTEVLVRSGVVEQVALDSILNITVPQDGYILRASGRGADFIRDHVHPGDRISVEYRLTDATTGQVLDMSRIVMMIGGHTILVDGGKPATFSREIDGVDGRTPRARTAIGHSKDGRYVLLVAVERSGTSAGATLEELQRLLIRLGVDRAINLDGGGSTQMVARPLGETVLQLVNTTETGIERPVVNGIGVFTLAPKGPLAGLLPVAPDVLFVGETRPLGVRAYDKYYNPISPENIRAAWSISGDAAVIAGSGSLHAVKPGSARLRVSAEGVSAEQTVFVPGREDIASITLVGDLPERLAPGVEIPLPKARVVLRDGRTVEALPSALAWETIGLRTKVAGDRLIVAEPPASGEREAYLIASYEGIAAARRFPSESANRQARILADFDRVNPPVRLKTVPDGVAGALDRREEPGRGNVLRLAYDFRGGEGTKAVYAVFGNDDGGIPVEGEPVALRVDVKGDAGLNWVRAEVEDAGGSVKWIDLTRNLNWTGWKTLVAPLAEYGLKYPIRLRKIYVANPKNGQDERAATGEIALDDVAFEYATDYAADGSNTAGAPASTRTVSLTIGKKSIQIDGRTVAIDQAPILENNTTMVPVRFVAEALGARVEWLGDRRLVRVYGNGRFVQLGIGDPIASAGGVVVRTAAPPKLSGGRTMVPLRLIAEAMGWRVDWEASGRSVVLSSAAE</sequence>
<keyword evidence="1" id="KW-0732">Signal</keyword>
<dbReference type="Proteomes" id="UP000243688">
    <property type="component" value="Unassembled WGS sequence"/>
</dbReference>
<evidence type="ECO:0000259" key="2">
    <source>
        <dbReference type="Pfam" id="PF07833"/>
    </source>
</evidence>
<organism evidence="4 5">
    <name type="scientific">Candidatus Reconcilbacillus cellulovorans</name>
    <dbReference type="NCBI Taxonomy" id="1906605"/>
    <lineage>
        <taxon>Bacteria</taxon>
        <taxon>Bacillati</taxon>
        <taxon>Bacillota</taxon>
        <taxon>Bacilli</taxon>
        <taxon>Bacillales</taxon>
        <taxon>Paenibacillaceae</taxon>
        <taxon>Candidatus Reconcilbacillus</taxon>
    </lineage>
</organism>
<dbReference type="PANTHER" id="PTHR40446">
    <property type="entry name" value="N-ACETYLGLUCOSAMINE-1-PHOSPHODIESTER ALPHA-N-ACETYLGLUCOSAMINIDASE"/>
    <property type="match status" value="1"/>
</dbReference>
<dbReference type="Gene3D" id="3.30.457.10">
    <property type="entry name" value="Copper amine oxidase-like, N-terminal domain"/>
    <property type="match status" value="1"/>
</dbReference>
<dbReference type="Pfam" id="PF07833">
    <property type="entry name" value="Cu_amine_oxidN1"/>
    <property type="match status" value="1"/>
</dbReference>
<evidence type="ECO:0000313" key="4">
    <source>
        <dbReference type="EMBL" id="PDO10426.1"/>
    </source>
</evidence>
<feature type="domain" description="Copper amine oxidase-like N-terminal" evidence="2">
    <location>
        <begin position="789"/>
        <end position="895"/>
    </location>
</feature>
<dbReference type="InterPro" id="IPR012854">
    <property type="entry name" value="Cu_amine_oxidase-like_N"/>
</dbReference>
<reference evidence="4 5" key="1">
    <citation type="submission" date="2016-12" db="EMBL/GenBank/DDBJ databases">
        <title>Candidatus Reconcilibacillus cellulovorans genome.</title>
        <authorList>
            <person name="Kolinko S."/>
            <person name="Wu Y.-W."/>
            <person name="Tachea F."/>
            <person name="Denzel E."/>
            <person name="Hiras J."/>
            <person name="Baecker N."/>
            <person name="Chan L.J."/>
            <person name="Eichorst S.A."/>
            <person name="Frey D."/>
            <person name="Adams P.D."/>
            <person name="Pray T."/>
            <person name="Tanjore D."/>
            <person name="Petzold C.J."/>
            <person name="Gladden J.M."/>
            <person name="Simmons B.A."/>
            <person name="Singer S.W."/>
        </authorList>
    </citation>
    <scope>NUCLEOTIDE SEQUENCE [LARGE SCALE GENOMIC DNA]</scope>
    <source>
        <strain evidence="4">JTherm</strain>
    </source>
</reference>
<evidence type="ECO:0000256" key="1">
    <source>
        <dbReference type="SAM" id="SignalP"/>
    </source>
</evidence>
<evidence type="ECO:0000313" key="5">
    <source>
        <dbReference type="Proteomes" id="UP000243688"/>
    </source>
</evidence>
<comment type="caution">
    <text evidence="4">The sequence shown here is derived from an EMBL/GenBank/DDBJ whole genome shotgun (WGS) entry which is preliminary data.</text>
</comment>
<feature type="signal peptide" evidence="1">
    <location>
        <begin position="1"/>
        <end position="24"/>
    </location>
</feature>
<dbReference type="InterPro" id="IPR036582">
    <property type="entry name" value="Mao_N_sf"/>
</dbReference>
<protein>
    <recommendedName>
        <fullName evidence="6">Copper amine oxidase</fullName>
    </recommendedName>
</protein>
<feature type="domain" description="Phosphodiester glycosidase" evidence="3">
    <location>
        <begin position="244"/>
        <end position="411"/>
    </location>
</feature>
<gene>
    <name evidence="4" type="ORF">BLM47_07435</name>
</gene>
<evidence type="ECO:0008006" key="6">
    <source>
        <dbReference type="Google" id="ProtNLM"/>
    </source>
</evidence>
<evidence type="ECO:0000259" key="3">
    <source>
        <dbReference type="Pfam" id="PF09992"/>
    </source>
</evidence>
<name>A0A2A6E0T4_9BACL</name>
<dbReference type="PANTHER" id="PTHR40446:SF2">
    <property type="entry name" value="N-ACETYLGLUCOSAMINE-1-PHOSPHODIESTER ALPHA-N-ACETYLGLUCOSAMINIDASE"/>
    <property type="match status" value="1"/>
</dbReference>
<feature type="chain" id="PRO_5038939502" description="Copper amine oxidase" evidence="1">
    <location>
        <begin position="25"/>
        <end position="901"/>
    </location>
</feature>
<dbReference type="AlphaFoldDB" id="A0A2A6E0T4"/>